<dbReference type="PANTHER" id="PTHR42852:SF13">
    <property type="entry name" value="PROTEIN DIPZ"/>
    <property type="match status" value="1"/>
</dbReference>
<keyword evidence="4" id="KW-0472">Membrane</keyword>
<keyword evidence="4" id="KW-0812">Transmembrane</keyword>
<protein>
    <submittedName>
        <fullName evidence="6">TlpA family protein disulfide reductase</fullName>
    </submittedName>
</protein>
<dbReference type="Gene3D" id="3.40.30.10">
    <property type="entry name" value="Glutaredoxin"/>
    <property type="match status" value="1"/>
</dbReference>
<dbReference type="GO" id="GO:0030313">
    <property type="term" value="C:cell envelope"/>
    <property type="evidence" value="ECO:0007669"/>
    <property type="project" value="UniProtKB-SubCell"/>
</dbReference>
<evidence type="ECO:0000259" key="5">
    <source>
        <dbReference type="PROSITE" id="PS51352"/>
    </source>
</evidence>
<accession>A0A5B0DQ83</accession>
<evidence type="ECO:0000256" key="3">
    <source>
        <dbReference type="ARBA" id="ARBA00023284"/>
    </source>
</evidence>
<dbReference type="RefSeq" id="WP_149301532.1">
    <property type="nucleotide sequence ID" value="NZ_VTWH01000005.1"/>
</dbReference>
<dbReference type="CDD" id="cd02966">
    <property type="entry name" value="TlpA_like_family"/>
    <property type="match status" value="1"/>
</dbReference>
<gene>
    <name evidence="6" type="ORF">FPY71_17020</name>
</gene>
<sequence length="223" mass="24097">MSDPQTPPSTPAKPKSRSMLRFGLLALLGGIAAGALGVYVIESRSGNEVADSCPLNNNLNERVNASARGEVAAMLALDRPFDATALAFQSAEGEPMTLGDLRGKTLLVNIWATWCAPCRAEMPVLDQLEAEEGSDRFAVVPINIDLGKTDKPAEFYREYDLTHMPLYRDETLELFNTLKSNGIAFGMPVTFLVDEEGCARAAMNGPAEWASPDAKSLINAFML</sequence>
<dbReference type="GO" id="GO:0017004">
    <property type="term" value="P:cytochrome complex assembly"/>
    <property type="evidence" value="ECO:0007669"/>
    <property type="project" value="UniProtKB-KW"/>
</dbReference>
<dbReference type="PANTHER" id="PTHR42852">
    <property type="entry name" value="THIOL:DISULFIDE INTERCHANGE PROTEIN DSBE"/>
    <property type="match status" value="1"/>
</dbReference>
<dbReference type="AlphaFoldDB" id="A0A5B0DQ83"/>
<comment type="subcellular location">
    <subcellularLocation>
        <location evidence="1">Cell envelope</location>
    </subcellularLocation>
</comment>
<evidence type="ECO:0000256" key="4">
    <source>
        <dbReference type="SAM" id="Phobius"/>
    </source>
</evidence>
<evidence type="ECO:0000256" key="1">
    <source>
        <dbReference type="ARBA" id="ARBA00004196"/>
    </source>
</evidence>
<keyword evidence="2" id="KW-0201">Cytochrome c-type biogenesis</keyword>
<organism evidence="6 7">
    <name type="scientific">Aureimonas fodinaquatilis</name>
    <dbReference type="NCBI Taxonomy" id="2565783"/>
    <lineage>
        <taxon>Bacteria</taxon>
        <taxon>Pseudomonadati</taxon>
        <taxon>Pseudomonadota</taxon>
        <taxon>Alphaproteobacteria</taxon>
        <taxon>Hyphomicrobiales</taxon>
        <taxon>Aurantimonadaceae</taxon>
        <taxon>Aureimonas</taxon>
    </lineage>
</organism>
<evidence type="ECO:0000313" key="7">
    <source>
        <dbReference type="Proteomes" id="UP000324738"/>
    </source>
</evidence>
<keyword evidence="7" id="KW-1185">Reference proteome</keyword>
<evidence type="ECO:0000256" key="2">
    <source>
        <dbReference type="ARBA" id="ARBA00022748"/>
    </source>
</evidence>
<evidence type="ECO:0000313" key="6">
    <source>
        <dbReference type="EMBL" id="KAA0968583.1"/>
    </source>
</evidence>
<dbReference type="PROSITE" id="PS51352">
    <property type="entry name" value="THIOREDOXIN_2"/>
    <property type="match status" value="1"/>
</dbReference>
<name>A0A5B0DQ83_9HYPH</name>
<dbReference type="SUPFAM" id="SSF52833">
    <property type="entry name" value="Thioredoxin-like"/>
    <property type="match status" value="1"/>
</dbReference>
<dbReference type="Pfam" id="PF08534">
    <property type="entry name" value="Redoxin"/>
    <property type="match status" value="1"/>
</dbReference>
<dbReference type="InterPro" id="IPR036249">
    <property type="entry name" value="Thioredoxin-like_sf"/>
</dbReference>
<reference evidence="6 7" key="1">
    <citation type="submission" date="2019-08" db="EMBL/GenBank/DDBJ databases">
        <title>Aureimonas fodiniaquatilis sp. nov., isolated from a coal mine wastewater.</title>
        <authorList>
            <person name="Kim W."/>
        </authorList>
    </citation>
    <scope>NUCLEOTIDE SEQUENCE [LARGE SCALE GENOMIC DNA]</scope>
    <source>
        <strain evidence="6 7">CAU 1482</strain>
    </source>
</reference>
<dbReference type="Proteomes" id="UP000324738">
    <property type="component" value="Unassembled WGS sequence"/>
</dbReference>
<dbReference type="PROSITE" id="PS00194">
    <property type="entry name" value="THIOREDOXIN_1"/>
    <property type="match status" value="1"/>
</dbReference>
<dbReference type="GO" id="GO:0015036">
    <property type="term" value="F:disulfide oxidoreductase activity"/>
    <property type="evidence" value="ECO:0007669"/>
    <property type="project" value="UniProtKB-ARBA"/>
</dbReference>
<dbReference type="NCBIfam" id="NF047696">
    <property type="entry name" value="ThlDiSintTplARhiz"/>
    <property type="match status" value="1"/>
</dbReference>
<dbReference type="InterPro" id="IPR017937">
    <property type="entry name" value="Thioredoxin_CS"/>
</dbReference>
<keyword evidence="3" id="KW-0676">Redox-active center</keyword>
<feature type="transmembrane region" description="Helical" evidence="4">
    <location>
        <begin position="20"/>
        <end position="41"/>
    </location>
</feature>
<keyword evidence="4" id="KW-1133">Transmembrane helix</keyword>
<dbReference type="InterPro" id="IPR013740">
    <property type="entry name" value="Redoxin"/>
</dbReference>
<dbReference type="InterPro" id="IPR013766">
    <property type="entry name" value="Thioredoxin_domain"/>
</dbReference>
<feature type="domain" description="Thioredoxin" evidence="5">
    <location>
        <begin position="75"/>
        <end position="223"/>
    </location>
</feature>
<dbReference type="InterPro" id="IPR050553">
    <property type="entry name" value="Thioredoxin_ResA/DsbE_sf"/>
</dbReference>
<comment type="caution">
    <text evidence="6">The sequence shown here is derived from an EMBL/GenBank/DDBJ whole genome shotgun (WGS) entry which is preliminary data.</text>
</comment>
<dbReference type="EMBL" id="VTWH01000005">
    <property type="protein sequence ID" value="KAA0968583.1"/>
    <property type="molecule type" value="Genomic_DNA"/>
</dbReference>
<proteinExistence type="predicted"/>
<dbReference type="OrthoDB" id="9799347at2"/>